<dbReference type="InterPro" id="IPR016167">
    <property type="entry name" value="FAD-bd_PCMH_sub1"/>
</dbReference>
<dbReference type="Pfam" id="PF01565">
    <property type="entry name" value="FAD_binding_4"/>
    <property type="match status" value="1"/>
</dbReference>
<dbReference type="InterPro" id="IPR036318">
    <property type="entry name" value="FAD-bd_PCMH-like_sf"/>
</dbReference>
<accession>A0A917EZK6</accession>
<evidence type="ECO:0000313" key="3">
    <source>
        <dbReference type="EMBL" id="GGF27383.1"/>
    </source>
</evidence>
<organism evidence="3 4">
    <name type="scientific">Subtercola lobariae</name>
    <dbReference type="NCBI Taxonomy" id="1588641"/>
    <lineage>
        <taxon>Bacteria</taxon>
        <taxon>Bacillati</taxon>
        <taxon>Actinomycetota</taxon>
        <taxon>Actinomycetes</taxon>
        <taxon>Micrococcales</taxon>
        <taxon>Microbacteriaceae</taxon>
        <taxon>Subtercola</taxon>
    </lineage>
</organism>
<reference evidence="3 4" key="1">
    <citation type="journal article" date="2014" name="Int. J. Syst. Evol. Microbiol.">
        <title>Complete genome sequence of Corynebacterium casei LMG S-19264T (=DSM 44701T), isolated from a smear-ripened cheese.</title>
        <authorList>
            <consortium name="US DOE Joint Genome Institute (JGI-PGF)"/>
            <person name="Walter F."/>
            <person name="Albersmeier A."/>
            <person name="Kalinowski J."/>
            <person name="Ruckert C."/>
        </authorList>
    </citation>
    <scope>NUCLEOTIDE SEQUENCE [LARGE SCALE GENOMIC DNA]</scope>
    <source>
        <strain evidence="3 4">CGMCC 1.12976</strain>
    </source>
</reference>
<name>A0A917EZK6_9MICO</name>
<dbReference type="InterPro" id="IPR007173">
    <property type="entry name" value="ALO_C"/>
</dbReference>
<keyword evidence="1" id="KW-0560">Oxidoreductase</keyword>
<protein>
    <submittedName>
        <fullName evidence="3">FAD-linked oxidoreductase</fullName>
    </submittedName>
</protein>
<dbReference type="Gene3D" id="1.10.45.10">
    <property type="entry name" value="Vanillyl-alcohol Oxidase, Chain A, domain 4"/>
    <property type="match status" value="1"/>
</dbReference>
<evidence type="ECO:0000256" key="1">
    <source>
        <dbReference type="ARBA" id="ARBA00023002"/>
    </source>
</evidence>
<dbReference type="PANTHER" id="PTHR43762">
    <property type="entry name" value="L-GULONOLACTONE OXIDASE"/>
    <property type="match status" value="1"/>
</dbReference>
<dbReference type="GO" id="GO:0003885">
    <property type="term" value="F:D-arabinono-1,4-lactone oxidase activity"/>
    <property type="evidence" value="ECO:0007669"/>
    <property type="project" value="InterPro"/>
</dbReference>
<dbReference type="AlphaFoldDB" id="A0A917EZK6"/>
<comment type="caution">
    <text evidence="3">The sequence shown here is derived from an EMBL/GenBank/DDBJ whole genome shotgun (WGS) entry which is preliminary data.</text>
</comment>
<dbReference type="GO" id="GO:0080049">
    <property type="term" value="F:L-gulono-1,4-lactone dehydrogenase activity"/>
    <property type="evidence" value="ECO:0007669"/>
    <property type="project" value="TreeGrafter"/>
</dbReference>
<dbReference type="Proteomes" id="UP000598775">
    <property type="component" value="Unassembled WGS sequence"/>
</dbReference>
<dbReference type="Gene3D" id="3.30.465.10">
    <property type="match status" value="1"/>
</dbReference>
<dbReference type="PROSITE" id="PS51387">
    <property type="entry name" value="FAD_PCMH"/>
    <property type="match status" value="1"/>
</dbReference>
<dbReference type="NCBIfam" id="TIGR01679">
    <property type="entry name" value="bact_FAD_ox"/>
    <property type="match status" value="1"/>
</dbReference>
<dbReference type="EMBL" id="BMGP01000003">
    <property type="protein sequence ID" value="GGF27383.1"/>
    <property type="molecule type" value="Genomic_DNA"/>
</dbReference>
<dbReference type="InterPro" id="IPR016166">
    <property type="entry name" value="FAD-bd_PCMH"/>
</dbReference>
<dbReference type="PIRSF" id="PIRSF000136">
    <property type="entry name" value="LGO_GLO"/>
    <property type="match status" value="1"/>
</dbReference>
<dbReference type="Pfam" id="PF04030">
    <property type="entry name" value="ALO"/>
    <property type="match status" value="1"/>
</dbReference>
<dbReference type="RefSeq" id="WP_188677819.1">
    <property type="nucleotide sequence ID" value="NZ_BMGP01000003.1"/>
</dbReference>
<feature type="domain" description="FAD-binding PCMH-type" evidence="2">
    <location>
        <begin position="15"/>
        <end position="185"/>
    </location>
</feature>
<dbReference type="Gene3D" id="3.30.70.2520">
    <property type="match status" value="1"/>
</dbReference>
<dbReference type="InterPro" id="IPR016169">
    <property type="entry name" value="FAD-bd_PCMH_sub2"/>
</dbReference>
<dbReference type="SUPFAM" id="SSF56176">
    <property type="entry name" value="FAD-binding/transporter-associated domain-like"/>
    <property type="match status" value="1"/>
</dbReference>
<evidence type="ECO:0000313" key="4">
    <source>
        <dbReference type="Proteomes" id="UP000598775"/>
    </source>
</evidence>
<dbReference type="InterPro" id="IPR006094">
    <property type="entry name" value="Oxid_FAD_bind_N"/>
</dbReference>
<proteinExistence type="predicted"/>
<dbReference type="Gene3D" id="3.30.43.10">
    <property type="entry name" value="Uridine Diphospho-n-acetylenolpyruvylglucosamine Reductase, domain 2"/>
    <property type="match status" value="1"/>
</dbReference>
<keyword evidence="4" id="KW-1185">Reference proteome</keyword>
<dbReference type="GO" id="GO:0016020">
    <property type="term" value="C:membrane"/>
    <property type="evidence" value="ECO:0007669"/>
    <property type="project" value="InterPro"/>
</dbReference>
<sequence length="437" mass="48005">MTATGAVWRNWGRTEAVKPARVERPSRVEAVQRAVIAAAKSGMRIKAVGAGHSFSGIAVAGGVQLDLHALRGIRSVDSARLQVTLAGGTFLHEIPRLLAPFGLAMQNLGDIDRQTISGAISTGTHGTGRRFGGISTQVVGAVLVVGDGSLLTVSETENVELLPAVALGLGSLGIIVEVTLQCVPTFVLHATEAAEPLDDVLSRVDARADAVDHFEFYWFPHTRTALTKTNARLPAHTVRRPLSPLRRFIDDELVSNQLFRVTCMAGRAVPAVIPHINRAAEKLTGTREFSDLSARVFATKRTVRFVEMEYAVPAEDVPTVLGEIDDLIESRGWRISFPIEVRFAAADDVLLSTASGRETGYIAVHRYYRDDPAEYFRAVEEIMMAHHGRPHWGKMNTRDAASLRTVYPHFDEFLAVRDRLDPERRFANTYLERVLGR</sequence>
<gene>
    <name evidence="3" type="ORF">GCM10011399_20850</name>
</gene>
<dbReference type="PANTHER" id="PTHR43762:SF1">
    <property type="entry name" value="D-ARABINONO-1,4-LACTONE OXIDASE"/>
    <property type="match status" value="1"/>
</dbReference>
<dbReference type="GO" id="GO:0071949">
    <property type="term" value="F:FAD binding"/>
    <property type="evidence" value="ECO:0007669"/>
    <property type="project" value="InterPro"/>
</dbReference>
<dbReference type="InterPro" id="IPR016171">
    <property type="entry name" value="Vanillyl_alc_oxidase_C-sub2"/>
</dbReference>
<evidence type="ECO:0000259" key="2">
    <source>
        <dbReference type="PROSITE" id="PS51387"/>
    </source>
</evidence>
<dbReference type="InterPro" id="IPR010031">
    <property type="entry name" value="FAD_lactone_oxidase-like"/>
</dbReference>